<proteinExistence type="inferred from homology"/>
<evidence type="ECO:0000256" key="2">
    <source>
        <dbReference type="ARBA" id="ARBA00022679"/>
    </source>
</evidence>
<comment type="caution">
    <text evidence="5">The sequence shown here is derived from an EMBL/GenBank/DDBJ whole genome shotgun (WGS) entry which is preliminary data.</text>
</comment>
<name>A0A8J4YF20_CHIOP</name>
<gene>
    <name evidence="5" type="primary">Shpk_1</name>
    <name evidence="5" type="ORF">GWK47_037274</name>
</gene>
<comment type="similarity">
    <text evidence="1">Belongs to the FGGY kinase family.</text>
</comment>
<dbReference type="PANTHER" id="PTHR10196">
    <property type="entry name" value="SUGAR KINASE"/>
    <property type="match status" value="1"/>
</dbReference>
<dbReference type="GO" id="GO:0005829">
    <property type="term" value="C:cytosol"/>
    <property type="evidence" value="ECO:0007669"/>
    <property type="project" value="TreeGrafter"/>
</dbReference>
<accession>A0A8J4YF20</accession>
<organism evidence="5 6">
    <name type="scientific">Chionoecetes opilio</name>
    <name type="common">Atlantic snow crab</name>
    <name type="synonym">Cancer opilio</name>
    <dbReference type="NCBI Taxonomy" id="41210"/>
    <lineage>
        <taxon>Eukaryota</taxon>
        <taxon>Metazoa</taxon>
        <taxon>Ecdysozoa</taxon>
        <taxon>Arthropoda</taxon>
        <taxon>Crustacea</taxon>
        <taxon>Multicrustacea</taxon>
        <taxon>Malacostraca</taxon>
        <taxon>Eumalacostraca</taxon>
        <taxon>Eucarida</taxon>
        <taxon>Decapoda</taxon>
        <taxon>Pleocyemata</taxon>
        <taxon>Brachyura</taxon>
        <taxon>Eubrachyura</taxon>
        <taxon>Majoidea</taxon>
        <taxon>Majidae</taxon>
        <taxon>Chionoecetes</taxon>
    </lineage>
</organism>
<dbReference type="EMBL" id="JACEEZ010004824">
    <property type="protein sequence ID" value="KAG0726102.1"/>
    <property type="molecule type" value="Genomic_DNA"/>
</dbReference>
<dbReference type="AlphaFoldDB" id="A0A8J4YF20"/>
<dbReference type="GO" id="GO:0006071">
    <property type="term" value="P:glycerol metabolic process"/>
    <property type="evidence" value="ECO:0007669"/>
    <property type="project" value="TreeGrafter"/>
</dbReference>
<dbReference type="InterPro" id="IPR043129">
    <property type="entry name" value="ATPase_NBD"/>
</dbReference>
<keyword evidence="2" id="KW-0808">Transferase</keyword>
<dbReference type="Pfam" id="PF00370">
    <property type="entry name" value="FGGY_N"/>
    <property type="match status" value="1"/>
</dbReference>
<keyword evidence="6" id="KW-1185">Reference proteome</keyword>
<dbReference type="SUPFAM" id="SSF53067">
    <property type="entry name" value="Actin-like ATPase domain"/>
    <property type="match status" value="1"/>
</dbReference>
<keyword evidence="3" id="KW-0418">Kinase</keyword>
<evidence type="ECO:0000313" key="5">
    <source>
        <dbReference type="EMBL" id="KAG0726102.1"/>
    </source>
</evidence>
<evidence type="ECO:0000256" key="3">
    <source>
        <dbReference type="ARBA" id="ARBA00022777"/>
    </source>
</evidence>
<evidence type="ECO:0000313" key="6">
    <source>
        <dbReference type="Proteomes" id="UP000770661"/>
    </source>
</evidence>
<dbReference type="OrthoDB" id="10264182at2759"/>
<protein>
    <submittedName>
        <fullName evidence="5">Sedoheptulokinase</fullName>
    </submittedName>
</protein>
<dbReference type="Proteomes" id="UP000770661">
    <property type="component" value="Unassembled WGS sequence"/>
</dbReference>
<dbReference type="PANTHER" id="PTHR10196:SF67">
    <property type="entry name" value="SEDOHEPTULOKINASE"/>
    <property type="match status" value="1"/>
</dbReference>
<dbReference type="Gene3D" id="3.30.420.40">
    <property type="match status" value="1"/>
</dbReference>
<dbReference type="InterPro" id="IPR018484">
    <property type="entry name" value="FGGY_N"/>
</dbReference>
<sequence>MVIISNTYLVQTLHYLVVHLPNSSSSSFIPFRRFNRAATIQDFLVCMLCDLNHPVMSLQNAASWGFLNTETKEWNTELLQGAGLPLEFLPQVVDSGQEAGRLQIPWYGIPAGTPVLASMGDLQCSVLPLLSKNTEAIINISTSAQICYKMPQVCCVFTYLCYVYFTGPELHTYDPVSVSTL</sequence>
<feature type="domain" description="Carbohydrate kinase FGGY N-terminal" evidence="4">
    <location>
        <begin position="32"/>
        <end position="127"/>
    </location>
</feature>
<evidence type="ECO:0000259" key="4">
    <source>
        <dbReference type="Pfam" id="PF00370"/>
    </source>
</evidence>
<reference evidence="5" key="1">
    <citation type="submission" date="2020-07" db="EMBL/GenBank/DDBJ databases">
        <title>The High-quality genome of the commercially important snow crab, Chionoecetes opilio.</title>
        <authorList>
            <person name="Jeong J.-H."/>
            <person name="Ryu S."/>
        </authorList>
    </citation>
    <scope>NUCLEOTIDE SEQUENCE</scope>
    <source>
        <strain evidence="5">MADBK_172401_WGS</strain>
        <tissue evidence="5">Digestive gland</tissue>
    </source>
</reference>
<dbReference type="GO" id="GO:0050277">
    <property type="term" value="F:sedoheptulokinase activity"/>
    <property type="evidence" value="ECO:0007669"/>
    <property type="project" value="TreeGrafter"/>
</dbReference>
<evidence type="ECO:0000256" key="1">
    <source>
        <dbReference type="ARBA" id="ARBA00009156"/>
    </source>
</evidence>